<feature type="compositionally biased region" description="Polar residues" evidence="1">
    <location>
        <begin position="412"/>
        <end position="426"/>
    </location>
</feature>
<feature type="compositionally biased region" description="Basic and acidic residues" evidence="1">
    <location>
        <begin position="43"/>
        <end position="60"/>
    </location>
</feature>
<dbReference type="AlphaFoldDB" id="A0A0W0G4Q6"/>
<proteinExistence type="predicted"/>
<comment type="caution">
    <text evidence="2">The sequence shown here is derived from an EMBL/GenBank/DDBJ whole genome shotgun (WGS) entry which is preliminary data.</text>
</comment>
<feature type="region of interest" description="Disordered" evidence="1">
    <location>
        <begin position="1"/>
        <end position="101"/>
    </location>
</feature>
<reference evidence="2 3" key="1">
    <citation type="submission" date="2015-12" db="EMBL/GenBank/DDBJ databases">
        <title>Draft genome sequence of Moniliophthora roreri, the causal agent of frosty pod rot of cacao.</title>
        <authorList>
            <person name="Aime M.C."/>
            <person name="Diaz-Valderrama J.R."/>
            <person name="Kijpornyongpan T."/>
            <person name="Phillips-Mora W."/>
        </authorList>
    </citation>
    <scope>NUCLEOTIDE SEQUENCE [LARGE SCALE GENOMIC DNA]</scope>
    <source>
        <strain evidence="2 3">MCA 2952</strain>
    </source>
</reference>
<name>A0A0W0G4Q6_MONRR</name>
<feature type="region of interest" description="Disordered" evidence="1">
    <location>
        <begin position="400"/>
        <end position="427"/>
    </location>
</feature>
<evidence type="ECO:0000256" key="1">
    <source>
        <dbReference type="SAM" id="MobiDB-lite"/>
    </source>
</evidence>
<accession>A0A0W0G4Q6</accession>
<dbReference type="EMBL" id="LATX01001139">
    <property type="protein sequence ID" value="KTB43565.1"/>
    <property type="molecule type" value="Genomic_DNA"/>
</dbReference>
<gene>
    <name evidence="2" type="ORF">WG66_3863</name>
</gene>
<dbReference type="Proteomes" id="UP000054988">
    <property type="component" value="Unassembled WGS sequence"/>
</dbReference>
<evidence type="ECO:0000313" key="2">
    <source>
        <dbReference type="EMBL" id="KTB43565.1"/>
    </source>
</evidence>
<protein>
    <recommendedName>
        <fullName evidence="4">HNH nuclease domain-containing protein</fullName>
    </recommendedName>
</protein>
<evidence type="ECO:0000313" key="3">
    <source>
        <dbReference type="Proteomes" id="UP000054988"/>
    </source>
</evidence>
<sequence>MSRQQGDPSSHLLKRVEATKTATFTPSPAPENQPLAHATPRFQRGDEHSNLDLQLPKDIENTVTEDEVIDDTEGGDDEDEESEKNGKGASEQKATAEETFYETPAQRAVGRRGLSRQEMLLKLSVLHQFGGRCIVTLMCACLQLAHVIPVKASHQYLKFLEWVFGDVFGTLNIHSFRNLWLVNATTHYALDRGLIKIVPTTDILRAIWKFSRQVRGRHRGQPSNNNVGFNRHKTFPPGNYSYVVVGVLCSPRFIYSRERLEGPANAPGVETKENREYNFSYQPVDYPIKVPRWTDGSDQHLKGYLTNLGTPFDACRPVAHSSGLEVMLWQDPWLVTANVGEFLYVLKVQIDEARQKKAQEEGGEWTQWQIHELVNDPFHQSLLLLCLQIYTFWMEDQAPEPQAQKEKGSKAGRSQTKSRADASSNVAGPVKTNLLPVLSLGLVVRTHPPMSGNWYWRSSHSSKERKRKVQGWYRRSTFP</sequence>
<feature type="compositionally biased region" description="Acidic residues" evidence="1">
    <location>
        <begin position="63"/>
        <end position="82"/>
    </location>
</feature>
<evidence type="ECO:0008006" key="4">
    <source>
        <dbReference type="Google" id="ProtNLM"/>
    </source>
</evidence>
<organism evidence="2 3">
    <name type="scientific">Moniliophthora roreri</name>
    <name type="common">Frosty pod rot fungus</name>
    <name type="synonym">Monilia roreri</name>
    <dbReference type="NCBI Taxonomy" id="221103"/>
    <lineage>
        <taxon>Eukaryota</taxon>
        <taxon>Fungi</taxon>
        <taxon>Dikarya</taxon>
        <taxon>Basidiomycota</taxon>
        <taxon>Agaricomycotina</taxon>
        <taxon>Agaricomycetes</taxon>
        <taxon>Agaricomycetidae</taxon>
        <taxon>Agaricales</taxon>
        <taxon>Marasmiineae</taxon>
        <taxon>Marasmiaceae</taxon>
        <taxon>Moniliophthora</taxon>
    </lineage>
</organism>